<organism evidence="1">
    <name type="scientific">Streptomyces sp. SID12501</name>
    <dbReference type="NCBI Taxonomy" id="2706042"/>
    <lineage>
        <taxon>Bacteria</taxon>
        <taxon>Bacillati</taxon>
        <taxon>Actinomycetota</taxon>
        <taxon>Actinomycetes</taxon>
        <taxon>Kitasatosporales</taxon>
        <taxon>Streptomycetaceae</taxon>
        <taxon>Streptomyces</taxon>
    </lineage>
</organism>
<accession>A0A6B3BYY5</accession>
<dbReference type="AlphaFoldDB" id="A0A6B3BYY5"/>
<dbReference type="RefSeq" id="WP_164318770.1">
    <property type="nucleotide sequence ID" value="NZ_JAAGLU010000025.1"/>
</dbReference>
<gene>
    <name evidence="1" type="ORF">G3I71_28445</name>
</gene>
<protein>
    <submittedName>
        <fullName evidence="1">Uncharacterized protein</fullName>
    </submittedName>
</protein>
<reference evidence="1" key="1">
    <citation type="submission" date="2020-01" db="EMBL/GenBank/DDBJ databases">
        <title>Insect and environment-associated Actinomycetes.</title>
        <authorList>
            <person name="Currrie C."/>
            <person name="Chevrette M."/>
            <person name="Carlson C."/>
            <person name="Stubbendieck R."/>
            <person name="Wendt-Pienkowski E."/>
        </authorList>
    </citation>
    <scope>NUCLEOTIDE SEQUENCE</scope>
    <source>
        <strain evidence="1">SID12501</strain>
    </source>
</reference>
<name>A0A6B3BYY5_9ACTN</name>
<sequence>MAAQSFSGSSPSTADVLRARYAYRLPDAIEDLAGPTHGQVPLPLHIAWSGLRSYDLDRPRQRMSLYRTVLAEGQRDDVAAFLHRDLLIEQWPVLRTLISRHIRTVWEEHFPELVRRTGPTSA</sequence>
<comment type="caution">
    <text evidence="1">The sequence shown here is derived from an EMBL/GenBank/DDBJ whole genome shotgun (WGS) entry which is preliminary data.</text>
</comment>
<dbReference type="EMBL" id="JAAGLU010000025">
    <property type="protein sequence ID" value="NEC89657.1"/>
    <property type="molecule type" value="Genomic_DNA"/>
</dbReference>
<proteinExistence type="predicted"/>
<evidence type="ECO:0000313" key="1">
    <source>
        <dbReference type="EMBL" id="NEC89657.1"/>
    </source>
</evidence>